<dbReference type="EMBL" id="JACXAE010000046">
    <property type="protein sequence ID" value="MBD2772841.1"/>
    <property type="molecule type" value="Genomic_DNA"/>
</dbReference>
<dbReference type="RefSeq" id="WP_190827920.1">
    <property type="nucleotide sequence ID" value="NZ_CAWPPI010000046.1"/>
</dbReference>
<proteinExistence type="predicted"/>
<protein>
    <submittedName>
        <fullName evidence="1">Uncharacterized protein</fullName>
    </submittedName>
</protein>
<organism evidence="1 2">
    <name type="scientific">Iningainema tapete BLCC-T55</name>
    <dbReference type="NCBI Taxonomy" id="2748662"/>
    <lineage>
        <taxon>Bacteria</taxon>
        <taxon>Bacillati</taxon>
        <taxon>Cyanobacteriota</taxon>
        <taxon>Cyanophyceae</taxon>
        <taxon>Nostocales</taxon>
        <taxon>Scytonemataceae</taxon>
        <taxon>Iningainema tapete</taxon>
    </lineage>
</organism>
<evidence type="ECO:0000313" key="2">
    <source>
        <dbReference type="Proteomes" id="UP000629098"/>
    </source>
</evidence>
<dbReference type="Proteomes" id="UP000629098">
    <property type="component" value="Unassembled WGS sequence"/>
</dbReference>
<comment type="caution">
    <text evidence="1">The sequence shown here is derived from an EMBL/GenBank/DDBJ whole genome shotgun (WGS) entry which is preliminary data.</text>
</comment>
<sequence length="174" mass="19837">MNTQALEKTVYRIEPEVVILDSDEMIVLLVQAQVAPKKQGDTSEVISWLQAGNGAIPFVMFIDLEKIQIFKWDSPNLSEPACVLNTVDVLTPYGLKLPDQWISNRFLGSRSQSWLSDLGHHWKLEKPPAEEQIAAIGLLPLLKDGSVQPEVEIRINSKLKYIVLRYYYPRLDDF</sequence>
<reference evidence="1" key="1">
    <citation type="submission" date="2020-09" db="EMBL/GenBank/DDBJ databases">
        <title>Iningainema tapete sp. nov. (Scytonemataceae, Cyanobacteria) from greenhouses in central Florida (USA) produces two types of nodularin with biosynthetic potential for microcystin-LR and anabaenopeptins.</title>
        <authorList>
            <person name="Berthold D.E."/>
            <person name="Lefler F.W."/>
            <person name="Huang I.-S."/>
            <person name="Abdulla H."/>
            <person name="Zimba P.V."/>
            <person name="Laughinghouse H.D. IV."/>
        </authorList>
    </citation>
    <scope>NUCLEOTIDE SEQUENCE</scope>
    <source>
        <strain evidence="1">BLCCT55</strain>
    </source>
</reference>
<evidence type="ECO:0000313" key="1">
    <source>
        <dbReference type="EMBL" id="MBD2772841.1"/>
    </source>
</evidence>
<dbReference type="AlphaFoldDB" id="A0A8J6XIA1"/>
<gene>
    <name evidence="1" type="ORF">ICL16_12345</name>
</gene>
<accession>A0A8J6XIA1</accession>
<keyword evidence="2" id="KW-1185">Reference proteome</keyword>
<name>A0A8J6XIA1_9CYAN</name>